<proteinExistence type="predicted"/>
<dbReference type="EMBL" id="JACAZH010000003">
    <property type="protein sequence ID" value="KAF7372934.1"/>
    <property type="molecule type" value="Genomic_DNA"/>
</dbReference>
<comment type="caution">
    <text evidence="1">The sequence shown here is derived from an EMBL/GenBank/DDBJ whole genome shotgun (WGS) entry which is preliminary data.</text>
</comment>
<sequence>MYSTPRHAFLPVLSPFDPQLITPQPIRTFHQQERAGSHSRTEIPREHLLTMHLGHGRAGAKAVSGTPVEANTQKIRQRKSFSRIATQPNAILAIGVAVELRSSLAAHLCLRVEFARVTYCVMEVE</sequence>
<evidence type="ECO:0000313" key="1">
    <source>
        <dbReference type="EMBL" id="KAF7372934.1"/>
    </source>
</evidence>
<organism evidence="1 2">
    <name type="scientific">Mycena sanguinolenta</name>
    <dbReference type="NCBI Taxonomy" id="230812"/>
    <lineage>
        <taxon>Eukaryota</taxon>
        <taxon>Fungi</taxon>
        <taxon>Dikarya</taxon>
        <taxon>Basidiomycota</taxon>
        <taxon>Agaricomycotina</taxon>
        <taxon>Agaricomycetes</taxon>
        <taxon>Agaricomycetidae</taxon>
        <taxon>Agaricales</taxon>
        <taxon>Marasmiineae</taxon>
        <taxon>Mycenaceae</taxon>
        <taxon>Mycena</taxon>
    </lineage>
</organism>
<dbReference type="Proteomes" id="UP000623467">
    <property type="component" value="Unassembled WGS sequence"/>
</dbReference>
<reference evidence="1" key="1">
    <citation type="submission" date="2020-05" db="EMBL/GenBank/DDBJ databases">
        <title>Mycena genomes resolve the evolution of fungal bioluminescence.</title>
        <authorList>
            <person name="Tsai I.J."/>
        </authorList>
    </citation>
    <scope>NUCLEOTIDE SEQUENCE</scope>
    <source>
        <strain evidence="1">160909Yilan</strain>
    </source>
</reference>
<evidence type="ECO:0000313" key="2">
    <source>
        <dbReference type="Proteomes" id="UP000623467"/>
    </source>
</evidence>
<protein>
    <submittedName>
        <fullName evidence="1">Uncharacterized protein</fullName>
    </submittedName>
</protein>
<dbReference type="AlphaFoldDB" id="A0A8H6Z961"/>
<gene>
    <name evidence="1" type="ORF">MSAN_00500200</name>
</gene>
<name>A0A8H6Z961_9AGAR</name>
<keyword evidence="2" id="KW-1185">Reference proteome</keyword>
<accession>A0A8H6Z961</accession>